<evidence type="ECO:0000256" key="14">
    <source>
        <dbReference type="ARBA" id="ARBA00023098"/>
    </source>
</evidence>
<protein>
    <recommendedName>
        <fullName evidence="7">Phosphatidate cytidylyltransferase</fullName>
        <ecNumber evidence="6">2.7.7.41</ecNumber>
    </recommendedName>
    <alternativeName>
        <fullName evidence="20">CDP-DAG synthase</fullName>
    </alternativeName>
    <alternativeName>
        <fullName evidence="22">CDP-DG synthase</fullName>
    </alternativeName>
    <alternativeName>
        <fullName evidence="18">CDP-diacylglycerol synthase</fullName>
    </alternativeName>
    <alternativeName>
        <fullName evidence="21">CDP-diglyceride pyrophosphorylase</fullName>
    </alternativeName>
    <alternativeName>
        <fullName evidence="23">CDP-diglyceride synthase</fullName>
    </alternativeName>
    <alternativeName>
        <fullName evidence="19">CTP:phosphatidate cytidylyltransferase</fullName>
    </alternativeName>
</protein>
<keyword evidence="8" id="KW-1003">Cell membrane</keyword>
<accession>A0A5B9VZQ5</accession>
<keyword evidence="26" id="KW-1185">Reference proteome</keyword>
<evidence type="ECO:0000256" key="11">
    <source>
        <dbReference type="ARBA" id="ARBA00022692"/>
    </source>
</evidence>
<evidence type="ECO:0000256" key="20">
    <source>
        <dbReference type="ARBA" id="ARBA00032253"/>
    </source>
</evidence>
<evidence type="ECO:0000256" key="21">
    <source>
        <dbReference type="ARBA" id="ARBA00032396"/>
    </source>
</evidence>
<evidence type="ECO:0000256" key="12">
    <source>
        <dbReference type="ARBA" id="ARBA00022695"/>
    </source>
</evidence>
<keyword evidence="12 25" id="KW-0548">Nucleotidyltransferase</keyword>
<keyword evidence="11 24" id="KW-0812">Transmembrane</keyword>
<dbReference type="KEGG" id="agv:OJF2_19630"/>
<feature type="transmembrane region" description="Helical" evidence="24">
    <location>
        <begin position="32"/>
        <end position="52"/>
    </location>
</feature>
<keyword evidence="9" id="KW-0444">Lipid biosynthesis</keyword>
<evidence type="ECO:0000256" key="22">
    <source>
        <dbReference type="ARBA" id="ARBA00032743"/>
    </source>
</evidence>
<evidence type="ECO:0000256" key="18">
    <source>
        <dbReference type="ARBA" id="ARBA00029893"/>
    </source>
</evidence>
<evidence type="ECO:0000256" key="6">
    <source>
        <dbReference type="ARBA" id="ARBA00012487"/>
    </source>
</evidence>
<dbReference type="GO" id="GO:0005886">
    <property type="term" value="C:plasma membrane"/>
    <property type="evidence" value="ECO:0007669"/>
    <property type="project" value="UniProtKB-SubCell"/>
</dbReference>
<comment type="similarity">
    <text evidence="5">Belongs to the CDS family.</text>
</comment>
<feature type="transmembrane region" description="Helical" evidence="24">
    <location>
        <begin position="64"/>
        <end position="81"/>
    </location>
</feature>
<evidence type="ECO:0000256" key="19">
    <source>
        <dbReference type="ARBA" id="ARBA00031825"/>
    </source>
</evidence>
<evidence type="ECO:0000256" key="10">
    <source>
        <dbReference type="ARBA" id="ARBA00022679"/>
    </source>
</evidence>
<comment type="subcellular location">
    <subcellularLocation>
        <location evidence="2">Cell membrane</location>
        <topology evidence="2">Multi-pass membrane protein</topology>
    </subcellularLocation>
</comment>
<sequence length="303" mass="31837">MLGTRVLSGLSLIAVVLGVLFLDEWAAPWFPLWFLASVGAMTAASLEMVALLRGAGLRPSVNTILGGVIALTVSNWMPHLAHSVGSTREIETSVYNAAGPLVYLSWPFLSFVGIFMVAFLVQGIQFVKPGRTMAALAATVLAIAYIGLLGSFMVQLRWLDGPYHGVIPLLFLVATAKGADTGAYTVGRLAGRHKLWPSLSPNKTVEGAIGGLAFAVAATLIVAAVARHLLDVPTLDVVPAIAFGLIVGSVAQLGDLMESMIKRDGERKDASSAVPGFGGVLDVLDSLLFAGPVAYILWIVWGT</sequence>
<evidence type="ECO:0000256" key="15">
    <source>
        <dbReference type="ARBA" id="ARBA00023136"/>
    </source>
</evidence>
<evidence type="ECO:0000256" key="17">
    <source>
        <dbReference type="ARBA" id="ARBA00023264"/>
    </source>
</evidence>
<gene>
    <name evidence="25" type="primary">cdsA</name>
    <name evidence="25" type="ORF">OJF2_19630</name>
</gene>
<evidence type="ECO:0000256" key="23">
    <source>
        <dbReference type="ARBA" id="ARBA00033406"/>
    </source>
</evidence>
<dbReference type="AlphaFoldDB" id="A0A5B9VZQ5"/>
<comment type="catalytic activity">
    <reaction evidence="1">
        <text>a 1,2-diacyl-sn-glycero-3-phosphate + CTP + H(+) = a CDP-1,2-diacyl-sn-glycerol + diphosphate</text>
        <dbReference type="Rhea" id="RHEA:16229"/>
        <dbReference type="ChEBI" id="CHEBI:15378"/>
        <dbReference type="ChEBI" id="CHEBI:33019"/>
        <dbReference type="ChEBI" id="CHEBI:37563"/>
        <dbReference type="ChEBI" id="CHEBI:58332"/>
        <dbReference type="ChEBI" id="CHEBI:58608"/>
        <dbReference type="EC" id="2.7.7.41"/>
    </reaction>
</comment>
<evidence type="ECO:0000313" key="26">
    <source>
        <dbReference type="Proteomes" id="UP000324233"/>
    </source>
</evidence>
<dbReference type="PANTHER" id="PTHR46382:SF1">
    <property type="entry name" value="PHOSPHATIDATE CYTIDYLYLTRANSFERASE"/>
    <property type="match status" value="1"/>
</dbReference>
<proteinExistence type="inferred from homology"/>
<evidence type="ECO:0000256" key="4">
    <source>
        <dbReference type="ARBA" id="ARBA00005189"/>
    </source>
</evidence>
<organism evidence="25 26">
    <name type="scientific">Aquisphaera giovannonii</name>
    <dbReference type="NCBI Taxonomy" id="406548"/>
    <lineage>
        <taxon>Bacteria</taxon>
        <taxon>Pseudomonadati</taxon>
        <taxon>Planctomycetota</taxon>
        <taxon>Planctomycetia</taxon>
        <taxon>Isosphaerales</taxon>
        <taxon>Isosphaeraceae</taxon>
        <taxon>Aquisphaera</taxon>
    </lineage>
</organism>
<keyword evidence="16" id="KW-0594">Phospholipid biosynthesis</keyword>
<keyword evidence="17" id="KW-1208">Phospholipid metabolism</keyword>
<dbReference type="Proteomes" id="UP000324233">
    <property type="component" value="Chromosome"/>
</dbReference>
<evidence type="ECO:0000256" key="16">
    <source>
        <dbReference type="ARBA" id="ARBA00023209"/>
    </source>
</evidence>
<feature type="transmembrane region" description="Helical" evidence="24">
    <location>
        <begin position="101"/>
        <end position="121"/>
    </location>
</feature>
<evidence type="ECO:0000256" key="8">
    <source>
        <dbReference type="ARBA" id="ARBA00022475"/>
    </source>
</evidence>
<feature type="transmembrane region" description="Helical" evidence="24">
    <location>
        <begin position="133"/>
        <end position="154"/>
    </location>
</feature>
<keyword evidence="10 25" id="KW-0808">Transferase</keyword>
<evidence type="ECO:0000256" key="3">
    <source>
        <dbReference type="ARBA" id="ARBA00005119"/>
    </source>
</evidence>
<dbReference type="RefSeq" id="WP_148593344.1">
    <property type="nucleotide sequence ID" value="NZ_CP042997.1"/>
</dbReference>
<feature type="transmembrane region" description="Helical" evidence="24">
    <location>
        <begin position="237"/>
        <end position="256"/>
    </location>
</feature>
<dbReference type="PANTHER" id="PTHR46382">
    <property type="entry name" value="PHOSPHATIDATE CYTIDYLYLTRANSFERASE"/>
    <property type="match status" value="1"/>
</dbReference>
<evidence type="ECO:0000256" key="13">
    <source>
        <dbReference type="ARBA" id="ARBA00022989"/>
    </source>
</evidence>
<evidence type="ECO:0000313" key="25">
    <source>
        <dbReference type="EMBL" id="QEH33461.1"/>
    </source>
</evidence>
<feature type="transmembrane region" description="Helical" evidence="24">
    <location>
        <begin position="277"/>
        <end position="301"/>
    </location>
</feature>
<dbReference type="EMBL" id="CP042997">
    <property type="protein sequence ID" value="QEH33461.1"/>
    <property type="molecule type" value="Genomic_DNA"/>
</dbReference>
<reference evidence="25 26" key="1">
    <citation type="submission" date="2019-08" db="EMBL/GenBank/DDBJ databases">
        <title>Deep-cultivation of Planctomycetes and their phenomic and genomic characterization uncovers novel biology.</title>
        <authorList>
            <person name="Wiegand S."/>
            <person name="Jogler M."/>
            <person name="Boedeker C."/>
            <person name="Pinto D."/>
            <person name="Vollmers J."/>
            <person name="Rivas-Marin E."/>
            <person name="Kohn T."/>
            <person name="Peeters S.H."/>
            <person name="Heuer A."/>
            <person name="Rast P."/>
            <person name="Oberbeckmann S."/>
            <person name="Bunk B."/>
            <person name="Jeske O."/>
            <person name="Meyerdierks A."/>
            <person name="Storesund J.E."/>
            <person name="Kallscheuer N."/>
            <person name="Luecker S."/>
            <person name="Lage O.M."/>
            <person name="Pohl T."/>
            <person name="Merkel B.J."/>
            <person name="Hornburger P."/>
            <person name="Mueller R.-W."/>
            <person name="Bruemmer F."/>
            <person name="Labrenz M."/>
            <person name="Spormann A.M."/>
            <person name="Op den Camp H."/>
            <person name="Overmann J."/>
            <person name="Amann R."/>
            <person name="Jetten M.S.M."/>
            <person name="Mascher T."/>
            <person name="Medema M.H."/>
            <person name="Devos D.P."/>
            <person name="Kaster A.-K."/>
            <person name="Ovreas L."/>
            <person name="Rohde M."/>
            <person name="Galperin M.Y."/>
            <person name="Jogler C."/>
        </authorList>
    </citation>
    <scope>NUCLEOTIDE SEQUENCE [LARGE SCALE GENOMIC DNA]</scope>
    <source>
        <strain evidence="25 26">OJF2</strain>
    </source>
</reference>
<evidence type="ECO:0000256" key="2">
    <source>
        <dbReference type="ARBA" id="ARBA00004651"/>
    </source>
</evidence>
<keyword evidence="14" id="KW-0443">Lipid metabolism</keyword>
<evidence type="ECO:0000256" key="1">
    <source>
        <dbReference type="ARBA" id="ARBA00001698"/>
    </source>
</evidence>
<comment type="pathway">
    <text evidence="4">Lipid metabolism.</text>
</comment>
<name>A0A5B9VZQ5_9BACT</name>
<dbReference type="OrthoDB" id="9799199at2"/>
<dbReference type="GO" id="GO:0004605">
    <property type="term" value="F:phosphatidate cytidylyltransferase activity"/>
    <property type="evidence" value="ECO:0007669"/>
    <property type="project" value="UniProtKB-EC"/>
</dbReference>
<dbReference type="Pfam" id="PF01148">
    <property type="entry name" value="CTP_transf_1"/>
    <property type="match status" value="1"/>
</dbReference>
<evidence type="ECO:0000256" key="9">
    <source>
        <dbReference type="ARBA" id="ARBA00022516"/>
    </source>
</evidence>
<keyword evidence="15 24" id="KW-0472">Membrane</keyword>
<evidence type="ECO:0000256" key="5">
    <source>
        <dbReference type="ARBA" id="ARBA00010185"/>
    </source>
</evidence>
<dbReference type="EC" id="2.7.7.41" evidence="6"/>
<feature type="transmembrane region" description="Helical" evidence="24">
    <location>
        <begin position="207"/>
        <end position="225"/>
    </location>
</feature>
<keyword evidence="13 24" id="KW-1133">Transmembrane helix</keyword>
<dbReference type="GO" id="GO:0016024">
    <property type="term" value="P:CDP-diacylglycerol biosynthetic process"/>
    <property type="evidence" value="ECO:0007669"/>
    <property type="project" value="TreeGrafter"/>
</dbReference>
<evidence type="ECO:0000256" key="7">
    <source>
        <dbReference type="ARBA" id="ARBA00019373"/>
    </source>
</evidence>
<evidence type="ECO:0000256" key="24">
    <source>
        <dbReference type="SAM" id="Phobius"/>
    </source>
</evidence>
<comment type="pathway">
    <text evidence="3">Phospholipid metabolism; CDP-diacylglycerol biosynthesis; CDP-diacylglycerol from sn-glycerol 3-phosphate: step 3/3.</text>
</comment>